<dbReference type="InterPro" id="IPR040871">
    <property type="entry name" value="HopA1"/>
</dbReference>
<gene>
    <name evidence="2" type="ORF">GCM10010422_68620</name>
</gene>
<comment type="caution">
    <text evidence="2">The sequence shown here is derived from an EMBL/GenBank/DDBJ whole genome shotgun (WGS) entry which is preliminary data.</text>
</comment>
<sequence>MLVPLAPADADPSPLQPRLREAVDDIHVDASRLIAHVGGTQVTADTLSGLRHALANKLYEVLHAGLDTLSGPRPRTLRDEPYEKLLAQAVPHRETVLSVPATSVHEADDEAGQATVVLDGVRTLVPRHLLSPGPGADRVTVRYPCARPALSAGFFLVDGSTGRPAGEETVRLYVHVRDPRSAPEIWRRLLLRLEARAVPYRAKASSSPLLYPRRDAIVVYLDGGRAGEDTAMDVAAPLADRPGLGSETSLFARRIAPGLALADEPDDPRTGMNHMSFGQHRAHAVAQGLVDHALAPDTADKRAAVSRSMVRSRIRPDAPWHNVPRSVSAHEPVQEQPMRPV</sequence>
<protein>
    <submittedName>
        <fullName evidence="2">Uncharacterized protein</fullName>
    </submittedName>
</protein>
<proteinExistence type="predicted"/>
<evidence type="ECO:0000313" key="3">
    <source>
        <dbReference type="Proteomes" id="UP001501721"/>
    </source>
</evidence>
<keyword evidence="3" id="KW-1185">Reference proteome</keyword>
<feature type="region of interest" description="Disordered" evidence="1">
    <location>
        <begin position="316"/>
        <end position="341"/>
    </location>
</feature>
<reference evidence="2 3" key="1">
    <citation type="journal article" date="2019" name="Int. J. Syst. Evol. Microbiol.">
        <title>The Global Catalogue of Microorganisms (GCM) 10K type strain sequencing project: providing services to taxonomists for standard genome sequencing and annotation.</title>
        <authorList>
            <consortium name="The Broad Institute Genomics Platform"/>
            <consortium name="The Broad Institute Genome Sequencing Center for Infectious Disease"/>
            <person name="Wu L."/>
            <person name="Ma J."/>
        </authorList>
    </citation>
    <scope>NUCLEOTIDE SEQUENCE [LARGE SCALE GENOMIC DNA]</scope>
    <source>
        <strain evidence="2 3">JCM 6923</strain>
    </source>
</reference>
<evidence type="ECO:0000256" key="1">
    <source>
        <dbReference type="SAM" id="MobiDB-lite"/>
    </source>
</evidence>
<dbReference type="Pfam" id="PF17914">
    <property type="entry name" value="HopA1"/>
    <property type="match status" value="1"/>
</dbReference>
<evidence type="ECO:0000313" key="2">
    <source>
        <dbReference type="EMBL" id="GAA2507693.1"/>
    </source>
</evidence>
<organism evidence="2 3">
    <name type="scientific">Streptomyces graminearus</name>
    <dbReference type="NCBI Taxonomy" id="284030"/>
    <lineage>
        <taxon>Bacteria</taxon>
        <taxon>Bacillati</taxon>
        <taxon>Actinomycetota</taxon>
        <taxon>Actinomycetes</taxon>
        <taxon>Kitasatosporales</taxon>
        <taxon>Streptomycetaceae</taxon>
        <taxon>Streptomyces</taxon>
    </lineage>
</organism>
<dbReference type="Proteomes" id="UP001501721">
    <property type="component" value="Unassembled WGS sequence"/>
</dbReference>
<accession>A0ABN3MS90</accession>
<dbReference type="RefSeq" id="WP_346078265.1">
    <property type="nucleotide sequence ID" value="NZ_BAAATL010000039.1"/>
</dbReference>
<name>A0ABN3MS90_9ACTN</name>
<dbReference type="EMBL" id="BAAATL010000039">
    <property type="protein sequence ID" value="GAA2507693.1"/>
    <property type="molecule type" value="Genomic_DNA"/>
</dbReference>